<accession>A0A9Q3JVR8</accession>
<dbReference type="EMBL" id="AVOT02084036">
    <property type="protein sequence ID" value="MBW0569249.1"/>
    <property type="molecule type" value="Genomic_DNA"/>
</dbReference>
<evidence type="ECO:0000313" key="1">
    <source>
        <dbReference type="EMBL" id="MBW0569249.1"/>
    </source>
</evidence>
<proteinExistence type="predicted"/>
<dbReference type="Proteomes" id="UP000765509">
    <property type="component" value="Unassembled WGS sequence"/>
</dbReference>
<organism evidence="1 2">
    <name type="scientific">Austropuccinia psidii MF-1</name>
    <dbReference type="NCBI Taxonomy" id="1389203"/>
    <lineage>
        <taxon>Eukaryota</taxon>
        <taxon>Fungi</taxon>
        <taxon>Dikarya</taxon>
        <taxon>Basidiomycota</taxon>
        <taxon>Pucciniomycotina</taxon>
        <taxon>Pucciniomycetes</taxon>
        <taxon>Pucciniales</taxon>
        <taxon>Sphaerophragmiaceae</taxon>
        <taxon>Austropuccinia</taxon>
    </lineage>
</organism>
<dbReference type="AlphaFoldDB" id="A0A9Q3JVR8"/>
<gene>
    <name evidence="1" type="ORF">O181_108964</name>
</gene>
<comment type="caution">
    <text evidence="1">The sequence shown here is derived from an EMBL/GenBank/DDBJ whole genome shotgun (WGS) entry which is preliminary data.</text>
</comment>
<name>A0A9Q3JVR8_9BASI</name>
<keyword evidence="2" id="KW-1185">Reference proteome</keyword>
<reference evidence="1" key="1">
    <citation type="submission" date="2021-03" db="EMBL/GenBank/DDBJ databases">
        <title>Draft genome sequence of rust myrtle Austropuccinia psidii MF-1, a brazilian biotype.</title>
        <authorList>
            <person name="Quecine M.C."/>
            <person name="Pachon D.M.R."/>
            <person name="Bonatelli M.L."/>
            <person name="Correr F.H."/>
            <person name="Franceschini L.M."/>
            <person name="Leite T.F."/>
            <person name="Margarido G.R.A."/>
            <person name="Almeida C.A."/>
            <person name="Ferrarezi J.A."/>
            <person name="Labate C.A."/>
        </authorList>
    </citation>
    <scope>NUCLEOTIDE SEQUENCE</scope>
    <source>
        <strain evidence="1">MF-1</strain>
    </source>
</reference>
<sequence>MLMRPHPPPDETLTLPPISTLNIPYASTPLLLTIFTLLQHPQDETTMPPSPLLMLPHPSLIFSLAYNSYAPAGRSGYASDATLTLPYASSHPPLTILMLMECLPNMPPMPLTILMLCPPDMPLTPLTILMLTVPSRHASDAAYHPYAHVVPSQHASNAPSHWRNHQLRLLSLCS</sequence>
<protein>
    <submittedName>
        <fullName evidence="1">Uncharacterized protein</fullName>
    </submittedName>
</protein>
<evidence type="ECO:0000313" key="2">
    <source>
        <dbReference type="Proteomes" id="UP000765509"/>
    </source>
</evidence>